<dbReference type="Proteomes" id="UP000887159">
    <property type="component" value="Unassembled WGS sequence"/>
</dbReference>
<organism evidence="1 2">
    <name type="scientific">Trichonephila clavipes</name>
    <name type="common">Golden silk orbweaver</name>
    <name type="synonym">Nephila clavipes</name>
    <dbReference type="NCBI Taxonomy" id="2585209"/>
    <lineage>
        <taxon>Eukaryota</taxon>
        <taxon>Metazoa</taxon>
        <taxon>Ecdysozoa</taxon>
        <taxon>Arthropoda</taxon>
        <taxon>Chelicerata</taxon>
        <taxon>Arachnida</taxon>
        <taxon>Araneae</taxon>
        <taxon>Araneomorphae</taxon>
        <taxon>Entelegynae</taxon>
        <taxon>Araneoidea</taxon>
        <taxon>Nephilidae</taxon>
        <taxon>Trichonephila</taxon>
    </lineage>
</organism>
<sequence>MSAVEELLFCKPIKLKATAIALFDILNNFINEANIEWKNCVGICTDGARTMSGRFKSIQALVKQKSPLCIWTHCMIHREALPSKEISPGLNIVLMTVVTVVNYIKMRPLKSRIFSGLCKDMGAVHSSLLFYCEARWLTRGKFLQRVYELRNEITIFLEEENLPGAEKFRDGLFLMKLSYLVDIINAFCRKLELWSRNLKQKNLEMFENADKCVKTYKTEEQYVEVVYKTIEYHLTMLAKNLKKYFFAEDNLIASYEWVRDPFQNTPEGLSTTEEENFIDFTSSGEIKRQFFVIKLSFNFGQK</sequence>
<reference evidence="1" key="1">
    <citation type="submission" date="2020-08" db="EMBL/GenBank/DDBJ databases">
        <title>Multicomponent nature underlies the extraordinary mechanical properties of spider dragline silk.</title>
        <authorList>
            <person name="Kono N."/>
            <person name="Nakamura H."/>
            <person name="Mori M."/>
            <person name="Yoshida Y."/>
            <person name="Ohtoshi R."/>
            <person name="Malay A.D."/>
            <person name="Moran D.A.P."/>
            <person name="Tomita M."/>
            <person name="Numata K."/>
            <person name="Arakawa K."/>
        </authorList>
    </citation>
    <scope>NUCLEOTIDE SEQUENCE</scope>
</reference>
<accession>A0A8X6RQH1</accession>
<keyword evidence="2" id="KW-1185">Reference proteome</keyword>
<protein>
    <submittedName>
        <fullName evidence="1">Zinc finger BED domain-containing protein 5</fullName>
    </submittedName>
</protein>
<evidence type="ECO:0000313" key="2">
    <source>
        <dbReference type="Proteomes" id="UP000887159"/>
    </source>
</evidence>
<dbReference type="SUPFAM" id="SSF53098">
    <property type="entry name" value="Ribonuclease H-like"/>
    <property type="match status" value="1"/>
</dbReference>
<dbReference type="PANTHER" id="PTHR45913">
    <property type="entry name" value="EPM2A-INTERACTING PROTEIN 1"/>
    <property type="match status" value="1"/>
</dbReference>
<evidence type="ECO:0000313" key="1">
    <source>
        <dbReference type="EMBL" id="GFX96969.1"/>
    </source>
</evidence>
<proteinExistence type="predicted"/>
<dbReference type="InterPro" id="IPR012337">
    <property type="entry name" value="RNaseH-like_sf"/>
</dbReference>
<dbReference type="EMBL" id="BMAU01021195">
    <property type="protein sequence ID" value="GFX96969.1"/>
    <property type="molecule type" value="Genomic_DNA"/>
</dbReference>
<name>A0A8X6RQH1_TRICX</name>
<dbReference type="PANTHER" id="PTHR45913:SF19">
    <property type="entry name" value="LOW QUALITY PROTEIN: ZINC FINGER BED DOMAIN-CONTAINING PROTEIN 5-LIKE"/>
    <property type="match status" value="1"/>
</dbReference>
<comment type="caution">
    <text evidence="1">The sequence shown here is derived from an EMBL/GenBank/DDBJ whole genome shotgun (WGS) entry which is preliminary data.</text>
</comment>
<dbReference type="AlphaFoldDB" id="A0A8X6RQH1"/>
<gene>
    <name evidence="1" type="primary">ZBED5</name>
    <name evidence="1" type="ORF">TNCV_1997011</name>
</gene>